<dbReference type="RefSeq" id="WP_169014101.1">
    <property type="nucleotide sequence ID" value="NZ_JABBJH010000047.1"/>
</dbReference>
<sequence>MKDNSIDSNLMSIFNSIAQNFYQDLIHPPAEQLGIALGQMASAVRITTLPFAIAGYTADSLLNKYKTFLDSTFQKVPRENLTIPDPAVSVPVLQKVPQVFDKDDLCELFSNLLASASDKSKSDKAHPAFAEIIAQMDSLEAHIMSGFEDNAFLPFMACDISIAPDEDLPLYAVEAFCLISGHENDYANVSAGLINLQRLGLIRKSPPLVRPNEDDPFQKIYDSDVFASIRELQQKFEKEHLQLEHGKITVKEGSFTPTIFGHKFLSTCL</sequence>
<gene>
    <name evidence="1" type="ORF">HG933_12175</name>
</gene>
<dbReference type="Proteomes" id="UP000536773">
    <property type="component" value="Unassembled WGS sequence"/>
</dbReference>
<accession>A0A848EW21</accession>
<reference evidence="1 2" key="1">
    <citation type="submission" date="2020-04" db="EMBL/GenBank/DDBJ databases">
        <authorList>
            <person name="Hitch T.C.A."/>
            <person name="Wylensek D."/>
            <person name="Clavel T."/>
        </authorList>
    </citation>
    <scope>NUCLEOTIDE SEQUENCE [LARGE SCALE GENOMIC DNA]</scope>
    <source>
        <strain evidence="1 2">WCA-386-APC-2A</strain>
    </source>
</reference>
<dbReference type="Gene3D" id="3.30.110.190">
    <property type="match status" value="1"/>
</dbReference>
<dbReference type="InterPro" id="IPR025506">
    <property type="entry name" value="Abi_alpha"/>
</dbReference>
<dbReference type="AlphaFoldDB" id="A0A848EW21"/>
<protein>
    <submittedName>
        <fullName evidence="1">DUF4393 domain-containing protein</fullName>
    </submittedName>
</protein>
<dbReference type="EMBL" id="JABBJH010000047">
    <property type="protein sequence ID" value="NMK40102.1"/>
    <property type="molecule type" value="Genomic_DNA"/>
</dbReference>
<name>A0A848EW21_MEGEL</name>
<organism evidence="1 2">
    <name type="scientific">Megasphaera elsdenii</name>
    <dbReference type="NCBI Taxonomy" id="907"/>
    <lineage>
        <taxon>Bacteria</taxon>
        <taxon>Bacillati</taxon>
        <taxon>Bacillota</taxon>
        <taxon>Negativicutes</taxon>
        <taxon>Veillonellales</taxon>
        <taxon>Veillonellaceae</taxon>
        <taxon>Megasphaera</taxon>
    </lineage>
</organism>
<evidence type="ECO:0000313" key="2">
    <source>
        <dbReference type="Proteomes" id="UP000536773"/>
    </source>
</evidence>
<proteinExistence type="predicted"/>
<comment type="caution">
    <text evidence="1">The sequence shown here is derived from an EMBL/GenBank/DDBJ whole genome shotgun (WGS) entry which is preliminary data.</text>
</comment>
<dbReference type="Pfam" id="PF14337">
    <property type="entry name" value="Abi_alpha"/>
    <property type="match status" value="1"/>
</dbReference>
<evidence type="ECO:0000313" key="1">
    <source>
        <dbReference type="EMBL" id="NMK40102.1"/>
    </source>
</evidence>